<comment type="caution">
    <text evidence="1">The sequence shown here is derived from an EMBL/GenBank/DDBJ whole genome shotgun (WGS) entry which is preliminary data.</text>
</comment>
<dbReference type="EMBL" id="CM042883">
    <property type="protein sequence ID" value="KAI4372234.1"/>
    <property type="molecule type" value="Genomic_DNA"/>
</dbReference>
<keyword evidence="2" id="KW-1185">Reference proteome</keyword>
<evidence type="ECO:0000313" key="2">
    <source>
        <dbReference type="Proteomes" id="UP001057402"/>
    </source>
</evidence>
<protein>
    <submittedName>
        <fullName evidence="1">Uncharacterized protein</fullName>
    </submittedName>
</protein>
<gene>
    <name evidence="1" type="ORF">MLD38_010490</name>
</gene>
<name>A0ACB9R021_9MYRT</name>
<dbReference type="Proteomes" id="UP001057402">
    <property type="component" value="Chromosome 4"/>
</dbReference>
<organism evidence="1 2">
    <name type="scientific">Melastoma candidum</name>
    <dbReference type="NCBI Taxonomy" id="119954"/>
    <lineage>
        <taxon>Eukaryota</taxon>
        <taxon>Viridiplantae</taxon>
        <taxon>Streptophyta</taxon>
        <taxon>Embryophyta</taxon>
        <taxon>Tracheophyta</taxon>
        <taxon>Spermatophyta</taxon>
        <taxon>Magnoliopsida</taxon>
        <taxon>eudicotyledons</taxon>
        <taxon>Gunneridae</taxon>
        <taxon>Pentapetalae</taxon>
        <taxon>rosids</taxon>
        <taxon>malvids</taxon>
        <taxon>Myrtales</taxon>
        <taxon>Melastomataceae</taxon>
        <taxon>Melastomatoideae</taxon>
        <taxon>Melastomateae</taxon>
        <taxon>Melastoma</taxon>
    </lineage>
</organism>
<evidence type="ECO:0000313" key="1">
    <source>
        <dbReference type="EMBL" id="KAI4372234.1"/>
    </source>
</evidence>
<proteinExistence type="predicted"/>
<accession>A0ACB9R021</accession>
<sequence>MEQHREVESAGKRIQVCRIHVGGMTCTACSSAIEFSLRKVKGVMKARVALATEEAEMHYDSYVVSCEQLVRAVQDVGFEAEIISAGDNVSKIWLEIKGAGAESSMNIILKAIESLPGVESAVVTDEMHSNVCVSYMEDLTGPRNIIKEIESLEPAKFHVTVVRGAYRGREARKNNEVRQPLRRSFLWSLVFTVPVFMSSMVLMYVPFIGKALETRVINALSLGQALRFVLSTPVQFISGWRFYRGSIKAFHNGSANMDVLIFLGTNSAYFYSVYSVVRSSTSSSDTLDFFETSSMLITIVLLGKYIEVLAKGRTSEAISKLLELSPQRSILLDLDDHGEVVNKQEIDSRLLQKDDVIQILPGAKVGSDGLVIWGKSRVDESMLTGESKPVSKKMGDRVIGGTVNENGVLHVTVTQVGSATTLAQIVHLVESAQLAKAPIQKFADRISKYFVPLVIALSLSTWLAWSLAGSSHLYPQSWIPHSMDSFELALQFGISVMVIACPCALGLATPTAVMVGTGVGASRGILVKGGQALESSHKVNCIVFDKTGTLTVGKPRVVDTRLWTDVPLHDFYELIAAAEVNSEHPIAKAIVDYAEKLRLNQNKLVWPKVEDFVSVPGQGVKALVENREVVIGNSSIMLDNKITIPVCAENALSEIEDMAQSGILVSIDREVVGVVAVSDPLKPGACEVISFLKSMNIKVIMVTGDNHGTAKMTAKEAGIENVIAEAKPAEKANHVKDLQALGYTVAMVGDGVNDSPALAVADVGMAIGAGTDIAIEAADVVLMRSNLEDVITAIDLSRKTFSRIHWNYIWALGYNIVCIPIAAGALFPLSRFRLPPWIAGAAMAASSICVVCSSLLLRNYKRPKALDSLETHEL</sequence>
<reference evidence="2" key="1">
    <citation type="journal article" date="2023" name="Front. Plant Sci.">
        <title>Chromosomal-level genome assembly of Melastoma candidum provides insights into trichome evolution.</title>
        <authorList>
            <person name="Zhong Y."/>
            <person name="Wu W."/>
            <person name="Sun C."/>
            <person name="Zou P."/>
            <person name="Liu Y."/>
            <person name="Dai S."/>
            <person name="Zhou R."/>
        </authorList>
    </citation>
    <scope>NUCLEOTIDE SEQUENCE [LARGE SCALE GENOMIC DNA]</scope>
</reference>